<protein>
    <submittedName>
        <fullName evidence="3">DUF3556 domain-containing protein</fullName>
    </submittedName>
</protein>
<comment type="caution">
    <text evidence="3">The sequence shown here is derived from an EMBL/GenBank/DDBJ whole genome shotgun (WGS) entry which is preliminary data.</text>
</comment>
<dbReference type="EMBL" id="BAAATL010000002">
    <property type="protein sequence ID" value="GAA2470057.1"/>
    <property type="molecule type" value="Genomic_DNA"/>
</dbReference>
<gene>
    <name evidence="3" type="ORF">GCM10010422_10110</name>
</gene>
<keyword evidence="2" id="KW-0812">Transmembrane</keyword>
<organism evidence="3 4">
    <name type="scientific">Streptomyces graminearus</name>
    <dbReference type="NCBI Taxonomy" id="284030"/>
    <lineage>
        <taxon>Bacteria</taxon>
        <taxon>Bacillati</taxon>
        <taxon>Actinomycetota</taxon>
        <taxon>Actinomycetes</taxon>
        <taxon>Kitasatosporales</taxon>
        <taxon>Streptomycetaceae</taxon>
        <taxon>Streptomyces</taxon>
    </lineage>
</organism>
<feature type="transmembrane region" description="Helical" evidence="2">
    <location>
        <begin position="311"/>
        <end position="329"/>
    </location>
</feature>
<name>A0ABN3KQY3_9ACTN</name>
<dbReference type="Pfam" id="PF12077">
    <property type="entry name" value="DUF3556"/>
    <property type="match status" value="1"/>
</dbReference>
<evidence type="ECO:0000313" key="4">
    <source>
        <dbReference type="Proteomes" id="UP001501721"/>
    </source>
</evidence>
<accession>A0ABN3KQY3</accession>
<feature type="region of interest" description="Disordered" evidence="1">
    <location>
        <begin position="556"/>
        <end position="587"/>
    </location>
</feature>
<feature type="transmembrane region" description="Helical" evidence="2">
    <location>
        <begin position="147"/>
        <end position="166"/>
    </location>
</feature>
<feature type="transmembrane region" description="Helical" evidence="2">
    <location>
        <begin position="85"/>
        <end position="104"/>
    </location>
</feature>
<keyword evidence="4" id="KW-1185">Reference proteome</keyword>
<proteinExistence type="predicted"/>
<evidence type="ECO:0000256" key="2">
    <source>
        <dbReference type="SAM" id="Phobius"/>
    </source>
</evidence>
<keyword evidence="2" id="KW-0472">Membrane</keyword>
<dbReference type="Proteomes" id="UP001501721">
    <property type="component" value="Unassembled WGS sequence"/>
</dbReference>
<feature type="transmembrane region" description="Helical" evidence="2">
    <location>
        <begin position="341"/>
        <end position="359"/>
    </location>
</feature>
<evidence type="ECO:0000313" key="3">
    <source>
        <dbReference type="EMBL" id="GAA2470057.1"/>
    </source>
</evidence>
<evidence type="ECO:0000256" key="1">
    <source>
        <dbReference type="SAM" id="MobiDB-lite"/>
    </source>
</evidence>
<feature type="transmembrane region" description="Helical" evidence="2">
    <location>
        <begin position="365"/>
        <end position="384"/>
    </location>
</feature>
<feature type="transmembrane region" description="Helical" evidence="2">
    <location>
        <begin position="172"/>
        <end position="194"/>
    </location>
</feature>
<dbReference type="InterPro" id="IPR021941">
    <property type="entry name" value="DUF3556_TM"/>
</dbReference>
<keyword evidence="2" id="KW-1133">Transmembrane helix</keyword>
<sequence length="587" mass="65267">MIRMGFMNPQLPPVDAESYLALPRPERLKVLTRHWVEHGFGTPYAVYLFYVVKCLLYVGGSAYVISLTPGLGGLADIASWWSEPIVYQKLIVFTLLWEVVGLGCGSGPLTSRFNPPIGSVLYWLRPGTIRLPPWPRRVPLTRGSRRTALDVALYAVVLLSAGWLLGRPGTGHHGAAGLLDARAALPLIAALALLGLRDKTIFLAARGEQYGLSLLLFFFPYRDQFIGYELVMLALWWGAATSKLNHHFPFVVATMMSNAPLIPSRRVKRLFFRDHPHDLRPSRLSFCLAHIGTLTEYAVPLYLVFLGHGGFWTWAALGYMAVFHLHILSTVPMGVPLEWNIFFVFSLCYLFGAHADISVRHLHSPWLLVVVLPSLLLLPALGNVRPDLVSFLPAMRYYAGNWATSAWLFTGDALDRLEAGLTTACRLPTGQLATLYDEETALLLSQKMHGWRSLHSHGRAHNGLIDRVTWGEPDTTVVDGELIAGFALGWNFGEGHLHDDQLLAAVQERCGFAPGELRVICLEGQPVHRGTQAYEVHDAALGLLESGHVRVRDMLTRQPWPTDGPDYPVYDVRRVHPPHPATQDTTA</sequence>
<feature type="transmembrane region" description="Helical" evidence="2">
    <location>
        <begin position="44"/>
        <end position="65"/>
    </location>
</feature>
<reference evidence="3 4" key="1">
    <citation type="journal article" date="2019" name="Int. J. Syst. Evol. Microbiol.">
        <title>The Global Catalogue of Microorganisms (GCM) 10K type strain sequencing project: providing services to taxonomists for standard genome sequencing and annotation.</title>
        <authorList>
            <consortium name="The Broad Institute Genomics Platform"/>
            <consortium name="The Broad Institute Genome Sequencing Center for Infectious Disease"/>
            <person name="Wu L."/>
            <person name="Ma J."/>
        </authorList>
    </citation>
    <scope>NUCLEOTIDE SEQUENCE [LARGE SCALE GENOMIC DNA]</scope>
    <source>
        <strain evidence="3 4">JCM 6923</strain>
    </source>
</reference>